<evidence type="ECO:0000313" key="4">
    <source>
        <dbReference type="Proteomes" id="UP000252038"/>
    </source>
</evidence>
<reference evidence="3 5" key="2">
    <citation type="submission" date="2024-05" db="EMBL/GenBank/DDBJ databases">
        <authorList>
            <person name="De Oliveira J.P."/>
            <person name="Noriler S.A."/>
            <person name="De Oliveira A.G."/>
            <person name="Sipoli D.S."/>
        </authorList>
    </citation>
    <scope>NUCLEOTIDE SEQUENCE [LARGE SCALE GENOMIC DNA]</scope>
    <source>
        <strain evidence="3 5">LABIM192</strain>
    </source>
</reference>
<keyword evidence="1" id="KW-1133">Transmembrane helix</keyword>
<gene>
    <name evidence="3" type="ORF">ABI908_19220</name>
    <name evidence="2" type="ORF">DK843_09495</name>
</gene>
<evidence type="ECO:0000256" key="1">
    <source>
        <dbReference type="SAM" id="Phobius"/>
    </source>
</evidence>
<keyword evidence="1" id="KW-0472">Membrane</keyword>
<dbReference type="RefSeq" id="WP_114060201.1">
    <property type="nucleotide sequence ID" value="NZ_CP029495.1"/>
</dbReference>
<dbReference type="Proteomes" id="UP001462502">
    <property type="component" value="Unassembled WGS sequence"/>
</dbReference>
<evidence type="ECO:0000313" key="5">
    <source>
        <dbReference type="Proteomes" id="UP001462502"/>
    </source>
</evidence>
<dbReference type="Proteomes" id="UP000252038">
    <property type="component" value="Chromosome"/>
</dbReference>
<protein>
    <submittedName>
        <fullName evidence="2">Uncharacterized protein</fullName>
    </submittedName>
</protein>
<feature type="transmembrane region" description="Helical" evidence="1">
    <location>
        <begin position="69"/>
        <end position="90"/>
    </location>
</feature>
<dbReference type="KEGG" id="chrb:DK843_09495"/>
<sequence length="92" mass="10246">MKNDACLQQLQLTLVELPEAELRKILNDYRGYIRGAAADRASENRLLAVLAETRQLAAGFAGRRRPVRLAIRAFALAFALAATLAGYWLFLQ</sequence>
<reference evidence="2 4" key="1">
    <citation type="submission" date="2018-05" db="EMBL/GenBank/DDBJ databases">
        <title>Genome sequencing, assembly and analysis of the novel insecticidal bacterium, Chromobacterium phragmitis.</title>
        <authorList>
            <person name="Sparks M.E."/>
            <person name="Blackburn M.B."/>
            <person name="Gundersen-Rindal D.E."/>
        </authorList>
    </citation>
    <scope>NUCLEOTIDE SEQUENCE [LARGE SCALE GENOMIC DNA]</scope>
    <source>
        <strain evidence="2">IIBBL 274-1</strain>
    </source>
</reference>
<name>A0A344UGW2_9NEIS</name>
<accession>A0A344UGW2</accession>
<keyword evidence="1" id="KW-0812">Transmembrane</keyword>
<organism evidence="2 4">
    <name type="scientific">Chromobacterium phragmitis</name>
    <dbReference type="NCBI Taxonomy" id="2202141"/>
    <lineage>
        <taxon>Bacteria</taxon>
        <taxon>Pseudomonadati</taxon>
        <taxon>Pseudomonadota</taxon>
        <taxon>Betaproteobacteria</taxon>
        <taxon>Neisseriales</taxon>
        <taxon>Chromobacteriaceae</taxon>
        <taxon>Chromobacterium</taxon>
    </lineage>
</organism>
<proteinExistence type="predicted"/>
<dbReference type="OrthoDB" id="8595760at2"/>
<dbReference type="EMBL" id="JBDXMI010000001">
    <property type="protein sequence ID" value="MEO9386233.1"/>
    <property type="molecule type" value="Genomic_DNA"/>
</dbReference>
<evidence type="ECO:0000313" key="3">
    <source>
        <dbReference type="EMBL" id="MEO9386233.1"/>
    </source>
</evidence>
<keyword evidence="5" id="KW-1185">Reference proteome</keyword>
<evidence type="ECO:0000313" key="2">
    <source>
        <dbReference type="EMBL" id="AXE34510.1"/>
    </source>
</evidence>
<dbReference type="EMBL" id="CP029554">
    <property type="protein sequence ID" value="AXE34510.1"/>
    <property type="molecule type" value="Genomic_DNA"/>
</dbReference>
<dbReference type="KEGG" id="chri:DK842_04030"/>
<dbReference type="AlphaFoldDB" id="A0A344UGW2"/>